<comment type="similarity">
    <text evidence="1">Belongs to the IST1 family.</text>
</comment>
<dbReference type="InterPro" id="IPR042277">
    <property type="entry name" value="IST1-like"/>
</dbReference>
<dbReference type="Pfam" id="PF03398">
    <property type="entry name" value="Ist1"/>
    <property type="match status" value="1"/>
</dbReference>
<comment type="caution">
    <text evidence="2">The sequence shown here is derived from an EMBL/GenBank/DDBJ whole genome shotgun (WGS) entry which is preliminary data.</text>
</comment>
<dbReference type="InterPro" id="IPR005061">
    <property type="entry name" value="Ist1"/>
</dbReference>
<evidence type="ECO:0000256" key="1">
    <source>
        <dbReference type="ARBA" id="ARBA00005536"/>
    </source>
</evidence>
<organism evidence="2 3">
    <name type="scientific">Kingdonia uniflora</name>
    <dbReference type="NCBI Taxonomy" id="39325"/>
    <lineage>
        <taxon>Eukaryota</taxon>
        <taxon>Viridiplantae</taxon>
        <taxon>Streptophyta</taxon>
        <taxon>Embryophyta</taxon>
        <taxon>Tracheophyta</taxon>
        <taxon>Spermatophyta</taxon>
        <taxon>Magnoliopsida</taxon>
        <taxon>Ranunculales</taxon>
        <taxon>Circaeasteraceae</taxon>
        <taxon>Kingdonia</taxon>
    </lineage>
</organism>
<accession>A0A7J7NYZ9</accession>
<dbReference type="GO" id="GO:0015031">
    <property type="term" value="P:protein transport"/>
    <property type="evidence" value="ECO:0007669"/>
    <property type="project" value="InterPro"/>
</dbReference>
<dbReference type="PANTHER" id="PTHR12161">
    <property type="entry name" value="IST1 FAMILY MEMBER"/>
    <property type="match status" value="1"/>
</dbReference>
<evidence type="ECO:0000313" key="3">
    <source>
        <dbReference type="Proteomes" id="UP000541444"/>
    </source>
</evidence>
<proteinExistence type="inferred from homology"/>
<name>A0A7J7NYZ9_9MAGN</name>
<dbReference type="Proteomes" id="UP000541444">
    <property type="component" value="Unassembled WGS sequence"/>
</dbReference>
<dbReference type="EMBL" id="JACGCM010000441">
    <property type="protein sequence ID" value="KAF6172164.1"/>
    <property type="molecule type" value="Genomic_DNA"/>
</dbReference>
<keyword evidence="3" id="KW-1185">Reference proteome</keyword>
<reference evidence="2 3" key="1">
    <citation type="journal article" date="2020" name="IScience">
        <title>Genome Sequencing of the Endangered Kingdonia uniflora (Circaeasteraceae, Ranunculales) Reveals Potential Mechanisms of Evolutionary Specialization.</title>
        <authorList>
            <person name="Sun Y."/>
            <person name="Deng T."/>
            <person name="Zhang A."/>
            <person name="Moore M.J."/>
            <person name="Landis J.B."/>
            <person name="Lin N."/>
            <person name="Zhang H."/>
            <person name="Zhang X."/>
            <person name="Huang J."/>
            <person name="Zhang X."/>
            <person name="Sun H."/>
            <person name="Wang H."/>
        </authorList>
    </citation>
    <scope>NUCLEOTIDE SEQUENCE [LARGE SCALE GENOMIC DNA]</scope>
    <source>
        <strain evidence="2">TB1705</strain>
        <tissue evidence="2">Leaf</tissue>
    </source>
</reference>
<dbReference type="Gene3D" id="1.20.1260.60">
    <property type="entry name" value="Vacuolar protein sorting-associated protein Ist1"/>
    <property type="match status" value="1"/>
</dbReference>
<evidence type="ECO:0000313" key="2">
    <source>
        <dbReference type="EMBL" id="KAF6172164.1"/>
    </source>
</evidence>
<sequence>MIRYSHKVIFELIKNGQDYIAITRVVRISGDQSQREAYDLLEIYCELLIYQLPSIRKHKESCEQGVKWEAQHGRHLTLWRETYDSITLAKHKFEYVMQIYVEESTELDKNEEWELSITSEGDILYLDDVKVEIQANKEDIDENGQMGFIFNLSPLPTLISYGGAHDKEVVSDCNTYNHDYEGSSKTSDGEKRSRSASIRII</sequence>
<protein>
    <submittedName>
        <fullName evidence="2">Uncharacterized protein</fullName>
    </submittedName>
</protein>
<dbReference type="OrthoDB" id="29853at2759"/>
<gene>
    <name evidence="2" type="ORF">GIB67_003856</name>
</gene>
<dbReference type="AlphaFoldDB" id="A0A7J7NYZ9"/>
<dbReference type="PANTHER" id="PTHR12161:SF44">
    <property type="entry name" value="REGULATOR OF VPS4 ACTIVITY IN THE MVB PATHWAY PROTEIN"/>
    <property type="match status" value="1"/>
</dbReference>